<dbReference type="EMBL" id="QXQA01000013">
    <property type="protein sequence ID" value="RIX50789.1"/>
    <property type="molecule type" value="Genomic_DNA"/>
</dbReference>
<evidence type="ECO:0000313" key="3">
    <source>
        <dbReference type="Proteomes" id="UP000266482"/>
    </source>
</evidence>
<feature type="transmembrane region" description="Helical" evidence="1">
    <location>
        <begin position="16"/>
        <end position="39"/>
    </location>
</feature>
<organism evidence="2 3">
    <name type="scientific">Paenibacillus nanensis</name>
    <dbReference type="NCBI Taxonomy" id="393251"/>
    <lineage>
        <taxon>Bacteria</taxon>
        <taxon>Bacillati</taxon>
        <taxon>Bacillota</taxon>
        <taxon>Bacilli</taxon>
        <taxon>Bacillales</taxon>
        <taxon>Paenibacillaceae</taxon>
        <taxon>Paenibacillus</taxon>
    </lineage>
</organism>
<keyword evidence="1" id="KW-1133">Transmembrane helix</keyword>
<protein>
    <submittedName>
        <fullName evidence="2">Sporulation protein YjcZ</fullName>
    </submittedName>
</protein>
<dbReference type="AlphaFoldDB" id="A0A3A1UQH2"/>
<dbReference type="Proteomes" id="UP000266482">
    <property type="component" value="Unassembled WGS sequence"/>
</dbReference>
<name>A0A3A1UQH2_9BACL</name>
<sequence length="43" mass="4256">MSGCVGGAYGGGYNNVGAILVLFILLVIIACSICGFGGFGGKW</sequence>
<comment type="caution">
    <text evidence="2">The sequence shown here is derived from an EMBL/GenBank/DDBJ whole genome shotgun (WGS) entry which is preliminary data.</text>
</comment>
<reference evidence="2 3" key="1">
    <citation type="submission" date="2018-09" db="EMBL/GenBank/DDBJ databases">
        <title>Paenibacillus aracenensis nov. sp. isolated from a cave in southern Spain.</title>
        <authorList>
            <person name="Jurado V."/>
            <person name="Gutierrez-Patricio S."/>
            <person name="Gonzalez-Pimentel J.L."/>
            <person name="Miller A.Z."/>
            <person name="Laiz L."/>
            <person name="Saiz-Jimenez C."/>
        </authorList>
    </citation>
    <scope>NUCLEOTIDE SEQUENCE [LARGE SCALE GENOMIC DNA]</scope>
    <source>
        <strain evidence="2 3">DSM 22867</strain>
    </source>
</reference>
<accession>A0A3A1UQH2</accession>
<proteinExistence type="predicted"/>
<keyword evidence="1" id="KW-0472">Membrane</keyword>
<evidence type="ECO:0000313" key="2">
    <source>
        <dbReference type="EMBL" id="RIX50789.1"/>
    </source>
</evidence>
<evidence type="ECO:0000256" key="1">
    <source>
        <dbReference type="SAM" id="Phobius"/>
    </source>
</evidence>
<keyword evidence="3" id="KW-1185">Reference proteome</keyword>
<keyword evidence="1" id="KW-0812">Transmembrane</keyword>
<dbReference type="RefSeq" id="WP_119601443.1">
    <property type="nucleotide sequence ID" value="NZ_QXQA01000013.1"/>
</dbReference>
<gene>
    <name evidence="2" type="ORF">D3P08_19005</name>
</gene>